<protein>
    <submittedName>
        <fullName evidence="1">Uncharacterized protein</fullName>
    </submittedName>
</protein>
<comment type="caution">
    <text evidence="1">The sequence shown here is derived from an EMBL/GenBank/DDBJ whole genome shotgun (WGS) entry which is preliminary data.</text>
</comment>
<dbReference type="AlphaFoldDB" id="A0A6A0A9Z3"/>
<accession>A0A6A0A9Z3</accession>
<dbReference type="Proteomes" id="UP000485058">
    <property type="component" value="Unassembled WGS sequence"/>
</dbReference>
<evidence type="ECO:0000313" key="2">
    <source>
        <dbReference type="Proteomes" id="UP000485058"/>
    </source>
</evidence>
<keyword evidence="2" id="KW-1185">Reference proteome</keyword>
<sequence>MKPSAPQPPNACCRPTLNPVLGHRRTQMLRAKLADSLILLAGWLVCVDPVAAARDVEDFMSLQDTVLYARAAYYGGLEDTENNMKKVGNGQKLRLRISQEDALRINFVRDIYDAFRCLASTAEPRAAYKQRFVLNCSGGGKVRFHLKSQATEEILYSAGYVIDTDLGSKPYQHSVPAVEREGLSIVVSLRRASISFDDIEKTFIHRPVYIPVKPLRPDMPVRLEQTSRMYTEERHPDPGSEATTGKAVSLRDVSNDQARNREDERRKAWVAGCCCNLAAVFAKGCGWCAFPGYVGRSDMSATLTCRLACGEGHSLGCNAPSGV</sequence>
<organism evidence="1 2">
    <name type="scientific">Haematococcus lacustris</name>
    <name type="common">Green alga</name>
    <name type="synonym">Haematococcus pluvialis</name>
    <dbReference type="NCBI Taxonomy" id="44745"/>
    <lineage>
        <taxon>Eukaryota</taxon>
        <taxon>Viridiplantae</taxon>
        <taxon>Chlorophyta</taxon>
        <taxon>core chlorophytes</taxon>
        <taxon>Chlorophyceae</taxon>
        <taxon>CS clade</taxon>
        <taxon>Chlamydomonadales</taxon>
        <taxon>Haematococcaceae</taxon>
        <taxon>Haematococcus</taxon>
    </lineage>
</organism>
<gene>
    <name evidence="1" type="ORF">HaLaN_27530</name>
</gene>
<evidence type="ECO:0000313" key="1">
    <source>
        <dbReference type="EMBL" id="GFH28954.1"/>
    </source>
</evidence>
<proteinExistence type="predicted"/>
<name>A0A6A0A9Z3_HAELA</name>
<dbReference type="EMBL" id="BLLF01004118">
    <property type="protein sequence ID" value="GFH28954.1"/>
    <property type="molecule type" value="Genomic_DNA"/>
</dbReference>
<reference evidence="1 2" key="1">
    <citation type="submission" date="2020-02" db="EMBL/GenBank/DDBJ databases">
        <title>Draft genome sequence of Haematococcus lacustris strain NIES-144.</title>
        <authorList>
            <person name="Morimoto D."/>
            <person name="Nakagawa S."/>
            <person name="Yoshida T."/>
            <person name="Sawayama S."/>
        </authorList>
    </citation>
    <scope>NUCLEOTIDE SEQUENCE [LARGE SCALE GENOMIC DNA]</scope>
    <source>
        <strain evidence="1 2">NIES-144</strain>
    </source>
</reference>